<dbReference type="PANTHER" id="PTHR47272:SF1">
    <property type="entry name" value="PIGGYBAC TRANSPOSABLE ELEMENT-DERIVED PROTEIN 3-LIKE"/>
    <property type="match status" value="1"/>
</dbReference>
<evidence type="ECO:0000259" key="1">
    <source>
        <dbReference type="Pfam" id="PF13843"/>
    </source>
</evidence>
<dbReference type="AlphaFoldDB" id="A0AAV8WRW1"/>
<accession>A0AAV8WRW1</accession>
<dbReference type="PANTHER" id="PTHR47272">
    <property type="entry name" value="DDE_TNP_1_7 DOMAIN-CONTAINING PROTEIN"/>
    <property type="match status" value="1"/>
</dbReference>
<organism evidence="2 3">
    <name type="scientific">Rhamnusium bicolor</name>
    <dbReference type="NCBI Taxonomy" id="1586634"/>
    <lineage>
        <taxon>Eukaryota</taxon>
        <taxon>Metazoa</taxon>
        <taxon>Ecdysozoa</taxon>
        <taxon>Arthropoda</taxon>
        <taxon>Hexapoda</taxon>
        <taxon>Insecta</taxon>
        <taxon>Pterygota</taxon>
        <taxon>Neoptera</taxon>
        <taxon>Endopterygota</taxon>
        <taxon>Coleoptera</taxon>
        <taxon>Polyphaga</taxon>
        <taxon>Cucujiformia</taxon>
        <taxon>Chrysomeloidea</taxon>
        <taxon>Cerambycidae</taxon>
        <taxon>Lepturinae</taxon>
        <taxon>Rhagiini</taxon>
        <taxon>Rhamnusium</taxon>
    </lineage>
</organism>
<evidence type="ECO:0000313" key="2">
    <source>
        <dbReference type="EMBL" id="KAJ8929164.1"/>
    </source>
</evidence>
<gene>
    <name evidence="2" type="ORF">NQ314_018188</name>
</gene>
<sequence>MLNNGVVDEDEINKLSLHSIPTGISQPTNVPRINNPMVPPTLHINELYQELVESGLVTSEKKQKPLVLPTTPVRNGKPDNKLNIRKIAFDILQSLKDEIREIDINEIKASIEEEEHEDFAASVPESMVVDGKQNIRSQKLPEKEDDIILIQAAPMIIVLDDHDYHHNQELVPNGGQIKIEAQPVELDASILKDIQESSILEVQTNKLKPALQDVHLQKMPPVEKGNELTALCRRVNNNQIQEKKENRPIIVWVREGVIAPDTTFLRADPNDDISPQNLDSPLQYFLRYIGDDLFEEMVQYTNMYALQEGITSFKPTDRYEIKTLIALHIAIGLFLENMSRDRFFQLRTSLHFVDIRCPANNKDKFYKIRPLLDSVQKRCSQLELNENLCIDEQMIPFTGNLNMKQYVKGKPYPWGIKNFYLWGQTGLAYDFILYQRKKTGKPYCNLRKEGRLSSACDTPLSSKTIRREEKRINADVQFDTINHMLQYDKNKEPTRCKFPGCKQRSHIFL</sequence>
<protein>
    <recommendedName>
        <fullName evidence="1">PiggyBac transposable element-derived protein domain-containing protein</fullName>
    </recommendedName>
</protein>
<reference evidence="2" key="1">
    <citation type="journal article" date="2023" name="Insect Mol. Biol.">
        <title>Genome sequencing provides insights into the evolution of gene families encoding plant cell wall-degrading enzymes in longhorned beetles.</title>
        <authorList>
            <person name="Shin N.R."/>
            <person name="Okamura Y."/>
            <person name="Kirsch R."/>
            <person name="Pauchet Y."/>
        </authorList>
    </citation>
    <scope>NUCLEOTIDE SEQUENCE</scope>
    <source>
        <strain evidence="2">RBIC_L_NR</strain>
    </source>
</reference>
<dbReference type="Pfam" id="PF13843">
    <property type="entry name" value="DDE_Tnp_1_7"/>
    <property type="match status" value="1"/>
</dbReference>
<dbReference type="EMBL" id="JANEYF010005104">
    <property type="protein sequence ID" value="KAJ8929164.1"/>
    <property type="molecule type" value="Genomic_DNA"/>
</dbReference>
<name>A0AAV8WRW1_9CUCU</name>
<keyword evidence="3" id="KW-1185">Reference proteome</keyword>
<feature type="domain" description="PiggyBac transposable element-derived protein" evidence="1">
    <location>
        <begin position="334"/>
        <end position="440"/>
    </location>
</feature>
<proteinExistence type="predicted"/>
<dbReference type="InterPro" id="IPR029526">
    <property type="entry name" value="PGBD"/>
</dbReference>
<dbReference type="Proteomes" id="UP001162156">
    <property type="component" value="Unassembled WGS sequence"/>
</dbReference>
<evidence type="ECO:0000313" key="3">
    <source>
        <dbReference type="Proteomes" id="UP001162156"/>
    </source>
</evidence>
<comment type="caution">
    <text evidence="2">The sequence shown here is derived from an EMBL/GenBank/DDBJ whole genome shotgun (WGS) entry which is preliminary data.</text>
</comment>